<accession>A0A2S7XQJ8</accession>
<dbReference type="EMBL" id="PPGH01000035">
    <property type="protein sequence ID" value="PQJ96024.1"/>
    <property type="molecule type" value="Genomic_DNA"/>
</dbReference>
<dbReference type="Proteomes" id="UP000239936">
    <property type="component" value="Unassembled WGS sequence"/>
</dbReference>
<dbReference type="OrthoDB" id="9767470at2"/>
<gene>
    <name evidence="2" type="ORF">CXB77_09310</name>
</gene>
<feature type="transmembrane region" description="Helical" evidence="1">
    <location>
        <begin position="400"/>
        <end position="419"/>
    </location>
</feature>
<reference evidence="2 3" key="1">
    <citation type="submission" date="2018-01" db="EMBL/GenBank/DDBJ databases">
        <title>The complete genome sequence of Chromatium okenii LaCa, a purple sulfur bacterium with a turbulent life.</title>
        <authorList>
            <person name="Luedin S.M."/>
            <person name="Liechti N."/>
            <person name="Storelli N."/>
            <person name="Danza F."/>
            <person name="Wittwer M."/>
            <person name="Pothier J.F."/>
            <person name="Tonolla M.A."/>
        </authorList>
    </citation>
    <scope>NUCLEOTIDE SEQUENCE [LARGE SCALE GENOMIC DNA]</scope>
    <source>
        <strain evidence="2 3">LaCa</strain>
    </source>
</reference>
<dbReference type="Pfam" id="PF11902">
    <property type="entry name" value="DUF3422"/>
    <property type="match status" value="1"/>
</dbReference>
<proteinExistence type="predicted"/>
<evidence type="ECO:0000256" key="1">
    <source>
        <dbReference type="SAM" id="Phobius"/>
    </source>
</evidence>
<organism evidence="2 3">
    <name type="scientific">Chromatium okenii</name>
    <dbReference type="NCBI Taxonomy" id="61644"/>
    <lineage>
        <taxon>Bacteria</taxon>
        <taxon>Pseudomonadati</taxon>
        <taxon>Pseudomonadota</taxon>
        <taxon>Gammaproteobacteria</taxon>
        <taxon>Chromatiales</taxon>
        <taxon>Chromatiaceae</taxon>
        <taxon>Chromatium</taxon>
    </lineage>
</organism>
<comment type="caution">
    <text evidence="2">The sequence shown here is derived from an EMBL/GenBank/DDBJ whole genome shotgun (WGS) entry which is preliminary data.</text>
</comment>
<name>A0A2S7XQJ8_9GAMM</name>
<evidence type="ECO:0000313" key="2">
    <source>
        <dbReference type="EMBL" id="PQJ96024.1"/>
    </source>
</evidence>
<evidence type="ECO:0000313" key="3">
    <source>
        <dbReference type="Proteomes" id="UP000239936"/>
    </source>
</evidence>
<sequence>MALPFKEHPLRYQGVAELHARTYEPLQAPARVSHIATICGEKGSGRNLKHLFKLLEHYGVPQPEMVEQHYFAMLGDIQMRWERHTEFVTYTFSKQGEYDHPFDSTVLSELPEDWLRELPGEVVTVVALALDAPTMPERSTEELSTLFAGNALIGSEVVGGIARAWSDLRIDVDGVSRILLRDQGLSSNQAGRLVKRFLEINAYRAMAILGLPEAREVNLCLSNADRRLVNVAARMTDAELGRGVPDAELLAELTALAAEIEAVAARTSSRFEASRAYYGVVVQRLDQLRQRRIEGLQTFTEFLDARLAPAIATCNSTSKRQQDLAERAARLTSLLRARVEVRLQEQNRSLLESMDRRAQLQLRLQETVEGLSVIAIGYYGVGLVGYLLKGLEAHGWLIHATYVTGLAAPLIVLVAWLGIRRMKERLLENEDATEN</sequence>
<protein>
    <submittedName>
        <fullName evidence="2">DUF3422 domain-containing protein</fullName>
    </submittedName>
</protein>
<keyword evidence="1" id="KW-0812">Transmembrane</keyword>
<keyword evidence="3" id="KW-1185">Reference proteome</keyword>
<keyword evidence="1" id="KW-0472">Membrane</keyword>
<feature type="transmembrane region" description="Helical" evidence="1">
    <location>
        <begin position="367"/>
        <end position="388"/>
    </location>
</feature>
<dbReference type="InterPro" id="IPR021830">
    <property type="entry name" value="DUF3422"/>
</dbReference>
<keyword evidence="1" id="KW-1133">Transmembrane helix</keyword>
<dbReference type="RefSeq" id="WP_105073662.1">
    <property type="nucleotide sequence ID" value="NZ_JAFLKP010000288.1"/>
</dbReference>
<dbReference type="AlphaFoldDB" id="A0A2S7XQJ8"/>